<name>A0AAW8F3V7_9ACTN</name>
<dbReference type="AlphaFoldDB" id="A0AAW8F3V7"/>
<evidence type="ECO:0008006" key="3">
    <source>
        <dbReference type="Google" id="ProtNLM"/>
    </source>
</evidence>
<sequence>MLDRVRDVLGQLRRERSRVTFAAVARGADVSRTFLYQKGEARRLVAGQTIKDRPEKATPGSLATLLWRRILHQHDTQADLGHFTRLGLVTVPTTLLASTVALWGMPHTIGT</sequence>
<dbReference type="Proteomes" id="UP001234216">
    <property type="component" value="Unassembled WGS sequence"/>
</dbReference>
<protein>
    <recommendedName>
        <fullName evidence="3">Transposase</fullName>
    </recommendedName>
</protein>
<evidence type="ECO:0000313" key="2">
    <source>
        <dbReference type="Proteomes" id="UP001234216"/>
    </source>
</evidence>
<reference evidence="1" key="1">
    <citation type="submission" date="2023-07" db="EMBL/GenBank/DDBJ databases">
        <title>Comparative genomics of wheat-associated soil bacteria to identify genetic determinants of phenazine resistance.</title>
        <authorList>
            <person name="Mouncey N."/>
        </authorList>
    </citation>
    <scope>NUCLEOTIDE SEQUENCE</scope>
    <source>
        <strain evidence="1">V4I22</strain>
    </source>
</reference>
<comment type="caution">
    <text evidence="1">The sequence shown here is derived from an EMBL/GenBank/DDBJ whole genome shotgun (WGS) entry which is preliminary data.</text>
</comment>
<evidence type="ECO:0000313" key="1">
    <source>
        <dbReference type="EMBL" id="MDQ0904847.1"/>
    </source>
</evidence>
<accession>A0AAW8F3V7</accession>
<gene>
    <name evidence="1" type="ORF">QFZ22_000832</name>
</gene>
<proteinExistence type="predicted"/>
<dbReference type="EMBL" id="JAUSZV010000005">
    <property type="protein sequence ID" value="MDQ0904847.1"/>
    <property type="molecule type" value="Genomic_DNA"/>
</dbReference>
<organism evidence="1 2">
    <name type="scientific">Streptomyces canus</name>
    <dbReference type="NCBI Taxonomy" id="58343"/>
    <lineage>
        <taxon>Bacteria</taxon>
        <taxon>Bacillati</taxon>
        <taxon>Actinomycetota</taxon>
        <taxon>Actinomycetes</taxon>
        <taxon>Kitasatosporales</taxon>
        <taxon>Streptomycetaceae</taxon>
        <taxon>Streptomyces</taxon>
        <taxon>Streptomyces aurantiacus group</taxon>
    </lineage>
</organism>